<evidence type="ECO:0000313" key="2">
    <source>
        <dbReference type="Proteomes" id="UP001234202"/>
    </source>
</evidence>
<name>A0ACC2XTT1_9TREE</name>
<dbReference type="EMBL" id="JASBWV010000002">
    <property type="protein sequence ID" value="KAJ9127449.1"/>
    <property type="molecule type" value="Genomic_DNA"/>
</dbReference>
<comment type="caution">
    <text evidence="1">The sequence shown here is derived from an EMBL/GenBank/DDBJ whole genome shotgun (WGS) entry which is preliminary data.</text>
</comment>
<accession>A0ACC2XTT1</accession>
<gene>
    <name evidence="1" type="ORF">QFC24_000857</name>
</gene>
<evidence type="ECO:0000313" key="1">
    <source>
        <dbReference type="EMBL" id="KAJ9127449.1"/>
    </source>
</evidence>
<proteinExistence type="predicted"/>
<protein>
    <submittedName>
        <fullName evidence="1">Uncharacterized protein</fullName>
    </submittedName>
</protein>
<dbReference type="Proteomes" id="UP001234202">
    <property type="component" value="Unassembled WGS sequence"/>
</dbReference>
<organism evidence="1 2">
    <name type="scientific">Naganishia onofrii</name>
    <dbReference type="NCBI Taxonomy" id="1851511"/>
    <lineage>
        <taxon>Eukaryota</taxon>
        <taxon>Fungi</taxon>
        <taxon>Dikarya</taxon>
        <taxon>Basidiomycota</taxon>
        <taxon>Agaricomycotina</taxon>
        <taxon>Tremellomycetes</taxon>
        <taxon>Filobasidiales</taxon>
        <taxon>Filobasidiaceae</taxon>
        <taxon>Naganishia</taxon>
    </lineage>
</organism>
<keyword evidence="2" id="KW-1185">Reference proteome</keyword>
<reference evidence="1" key="1">
    <citation type="submission" date="2023-04" db="EMBL/GenBank/DDBJ databases">
        <title>Draft Genome sequencing of Naganishia species isolated from polar environments using Oxford Nanopore Technology.</title>
        <authorList>
            <person name="Leo P."/>
            <person name="Venkateswaran K."/>
        </authorList>
    </citation>
    <scope>NUCLEOTIDE SEQUENCE</scope>
    <source>
        <strain evidence="1">DBVPG 5303</strain>
    </source>
</reference>
<sequence length="445" mass="45397">MSSQSGLSIPPTITTAFSSALSDSSTRALVFLIPDSTAYALHATLPVGNRPHPTAPKGASQAVSDVASLLPALPSAGTCASFLLRGDQEEWIHISYIPDNAPTRQKMLHASSKSTLLQTLSRIHPISTTLFFTSPGDLTPTGFHAALTSRDAPPPMTKSEEALRDIKAGEAAEAQERLERMFGQASLSPPPSTSSQGQQPGQATRAPSLGLKPHVFGAPQPIKQRSLDSSAPPSSSSPSGLARGGVGAFGAILGGASGLGAGADKGALKWGQGVEEAVNGLLQSVGLKDGEGKVVVLSIDPKSETIILSSSSSASRDACKPEALASRLPEKEPSYAFYAWPSPASSISPSTASAGGAAEKTIETSDISELSASFLKAELFDSAPPMISVPRSSGSTPTPSFSFNGNNGNGNGGSNGGGVDTSSGTADAWNAFGPRVGRPKPAGRR</sequence>